<dbReference type="PANTHER" id="PTHR47893">
    <property type="entry name" value="REGULATORY PROTEIN PCHR"/>
    <property type="match status" value="1"/>
</dbReference>
<dbReference type="InterPro" id="IPR009057">
    <property type="entry name" value="Homeodomain-like_sf"/>
</dbReference>
<dbReference type="InterPro" id="IPR018062">
    <property type="entry name" value="HTH_AraC-typ_CS"/>
</dbReference>
<proteinExistence type="predicted"/>
<dbReference type="Pfam" id="PF12833">
    <property type="entry name" value="HTH_18"/>
    <property type="match status" value="1"/>
</dbReference>
<dbReference type="SMART" id="SM00342">
    <property type="entry name" value="HTH_ARAC"/>
    <property type="match status" value="1"/>
</dbReference>
<gene>
    <name evidence="5" type="ORF">HXL70_07450</name>
</gene>
<feature type="domain" description="HTH araC/xylS-type" evidence="4">
    <location>
        <begin position="224"/>
        <end position="322"/>
    </location>
</feature>
<dbReference type="PROSITE" id="PS00041">
    <property type="entry name" value="HTH_ARAC_FAMILY_1"/>
    <property type="match status" value="1"/>
</dbReference>
<dbReference type="PROSITE" id="PS01124">
    <property type="entry name" value="HTH_ARAC_FAMILY_2"/>
    <property type="match status" value="1"/>
</dbReference>
<dbReference type="Gene3D" id="1.10.10.60">
    <property type="entry name" value="Homeodomain-like"/>
    <property type="match status" value="1"/>
</dbReference>
<reference evidence="5" key="1">
    <citation type="submission" date="2020-04" db="EMBL/GenBank/DDBJ databases">
        <title>Deep metagenomics examines the oral microbiome during advanced dental caries in children, revealing novel taxa and co-occurrences with host molecules.</title>
        <authorList>
            <person name="Baker J.L."/>
            <person name="Morton J.T."/>
            <person name="Dinis M."/>
            <person name="Alvarez R."/>
            <person name="Tran N.C."/>
            <person name="Knight R."/>
            <person name="Edlund A."/>
        </authorList>
    </citation>
    <scope>NUCLEOTIDE SEQUENCE</scope>
    <source>
        <strain evidence="5">JCVI_32_bin.14</strain>
    </source>
</reference>
<evidence type="ECO:0000256" key="1">
    <source>
        <dbReference type="ARBA" id="ARBA00023015"/>
    </source>
</evidence>
<dbReference type="InterPro" id="IPR018060">
    <property type="entry name" value="HTH_AraC"/>
</dbReference>
<dbReference type="InterPro" id="IPR053142">
    <property type="entry name" value="PchR_regulatory_protein"/>
</dbReference>
<dbReference type="EMBL" id="JABZMK010000061">
    <property type="protein sequence ID" value="MBF1129860.1"/>
    <property type="molecule type" value="Genomic_DNA"/>
</dbReference>
<accession>A0A930B987</accession>
<dbReference type="GO" id="GO:0043565">
    <property type="term" value="F:sequence-specific DNA binding"/>
    <property type="evidence" value="ECO:0007669"/>
    <property type="project" value="InterPro"/>
</dbReference>
<name>A0A930B987_9FIRM</name>
<dbReference type="PANTHER" id="PTHR47893:SF1">
    <property type="entry name" value="REGULATORY PROTEIN PCHR"/>
    <property type="match status" value="1"/>
</dbReference>
<protein>
    <submittedName>
        <fullName evidence="5">Helix-turn-helix domain-containing protein</fullName>
    </submittedName>
</protein>
<dbReference type="GO" id="GO:0003700">
    <property type="term" value="F:DNA-binding transcription factor activity"/>
    <property type="evidence" value="ECO:0007669"/>
    <property type="project" value="InterPro"/>
</dbReference>
<evidence type="ECO:0000259" key="4">
    <source>
        <dbReference type="PROSITE" id="PS01124"/>
    </source>
</evidence>
<dbReference type="SUPFAM" id="SSF46689">
    <property type="entry name" value="Homeodomain-like"/>
    <property type="match status" value="1"/>
</dbReference>
<evidence type="ECO:0000256" key="3">
    <source>
        <dbReference type="ARBA" id="ARBA00023163"/>
    </source>
</evidence>
<keyword evidence="3" id="KW-0804">Transcription</keyword>
<sequence>MEPTAILPAYMDELKTQGNIRVLTHSEQRIVYQIDCVDGTGTVEVITLFPGVVLQFHSFHCKSFHLSESKEVGNSLKINYCTEGRMEVRMSDNLFLFMEPGNLSVDVRKAQDSFQFPCGHYHGVELLFHSSTLNRDAPELLKTVEVDGKQAQLRFCKDAQSYVVRADDRLRKLFEDMGNAPPECRTPYLQIKVTELLLLLCKSDMPEKSDESSFMTMGQVQITKQVMEIISADLSKHYSIENLAAPFGISPSSLKNYFQGVYGKNISTWLREARMSAASMALRESNQPVAEIAAKVGYENASKFSAAFKSFLGETPLEYRRQSRCEI</sequence>
<keyword evidence="2" id="KW-0238">DNA-binding</keyword>
<dbReference type="InterPro" id="IPR020449">
    <property type="entry name" value="Tscrpt_reg_AraC-type_HTH"/>
</dbReference>
<evidence type="ECO:0000313" key="6">
    <source>
        <dbReference type="Proteomes" id="UP000757890"/>
    </source>
</evidence>
<dbReference type="Proteomes" id="UP000757890">
    <property type="component" value="Unassembled WGS sequence"/>
</dbReference>
<evidence type="ECO:0000256" key="2">
    <source>
        <dbReference type="ARBA" id="ARBA00023125"/>
    </source>
</evidence>
<keyword evidence="1" id="KW-0805">Transcription regulation</keyword>
<comment type="caution">
    <text evidence="5">The sequence shown here is derived from an EMBL/GenBank/DDBJ whole genome shotgun (WGS) entry which is preliminary data.</text>
</comment>
<dbReference type="RefSeq" id="WP_273058952.1">
    <property type="nucleotide sequence ID" value="NZ_JABZMJ010000046.1"/>
</dbReference>
<organism evidence="5 6">
    <name type="scientific">Dialister invisus</name>
    <dbReference type="NCBI Taxonomy" id="218538"/>
    <lineage>
        <taxon>Bacteria</taxon>
        <taxon>Bacillati</taxon>
        <taxon>Bacillota</taxon>
        <taxon>Negativicutes</taxon>
        <taxon>Veillonellales</taxon>
        <taxon>Veillonellaceae</taxon>
        <taxon>Dialister</taxon>
    </lineage>
</organism>
<dbReference type="PRINTS" id="PR00032">
    <property type="entry name" value="HTHARAC"/>
</dbReference>
<dbReference type="AlphaFoldDB" id="A0A930B987"/>
<evidence type="ECO:0000313" key="5">
    <source>
        <dbReference type="EMBL" id="MBF1129860.1"/>
    </source>
</evidence>